<dbReference type="PANTHER" id="PTHR45710:SF26">
    <property type="entry name" value="RH26557P"/>
    <property type="match status" value="1"/>
</dbReference>
<organism evidence="5 6">
    <name type="scientific">Hirundo rustica rustica</name>
    <dbReference type="NCBI Taxonomy" id="333673"/>
    <lineage>
        <taxon>Eukaryota</taxon>
        <taxon>Metazoa</taxon>
        <taxon>Chordata</taxon>
        <taxon>Craniata</taxon>
        <taxon>Vertebrata</taxon>
        <taxon>Euteleostomi</taxon>
        <taxon>Archelosauria</taxon>
        <taxon>Archosauria</taxon>
        <taxon>Dinosauria</taxon>
        <taxon>Saurischia</taxon>
        <taxon>Theropoda</taxon>
        <taxon>Coelurosauria</taxon>
        <taxon>Aves</taxon>
        <taxon>Neognathae</taxon>
        <taxon>Neoaves</taxon>
        <taxon>Telluraves</taxon>
        <taxon>Australaves</taxon>
        <taxon>Passeriformes</taxon>
        <taxon>Sylvioidea</taxon>
        <taxon>Hirundinidae</taxon>
        <taxon>Hirundo</taxon>
    </lineage>
</organism>
<dbReference type="AlphaFoldDB" id="A0A3M0KFL1"/>
<feature type="signal peptide" evidence="3">
    <location>
        <begin position="1"/>
        <end position="26"/>
    </location>
</feature>
<evidence type="ECO:0000256" key="1">
    <source>
        <dbReference type="ARBA" id="ARBA00004401"/>
    </source>
</evidence>
<protein>
    <recommendedName>
        <fullName evidence="4">C-type lectin domain-containing protein</fullName>
    </recommendedName>
</protein>
<keyword evidence="6" id="KW-1185">Reference proteome</keyword>
<dbReference type="InterPro" id="IPR016187">
    <property type="entry name" value="CTDL_fold"/>
</dbReference>
<dbReference type="Pfam" id="PF00059">
    <property type="entry name" value="Lectin_C"/>
    <property type="match status" value="1"/>
</dbReference>
<comment type="caution">
    <text evidence="5">The sequence shown here is derived from an EMBL/GenBank/DDBJ whole genome shotgun (WGS) entry which is preliminary data.</text>
</comment>
<keyword evidence="2" id="KW-0430">Lectin</keyword>
<proteinExistence type="predicted"/>
<dbReference type="GO" id="GO:0005886">
    <property type="term" value="C:plasma membrane"/>
    <property type="evidence" value="ECO:0007669"/>
    <property type="project" value="UniProtKB-SubCell"/>
</dbReference>
<dbReference type="InterPro" id="IPR043502">
    <property type="entry name" value="DNA/RNA_pol_sf"/>
</dbReference>
<evidence type="ECO:0000313" key="5">
    <source>
        <dbReference type="EMBL" id="RMC11835.1"/>
    </source>
</evidence>
<dbReference type="CDD" id="cd03593">
    <property type="entry name" value="CLECT_NK_receptors_like"/>
    <property type="match status" value="1"/>
</dbReference>
<evidence type="ECO:0000256" key="2">
    <source>
        <dbReference type="ARBA" id="ARBA00022734"/>
    </source>
</evidence>
<dbReference type="EMBL" id="QRBI01000108">
    <property type="protein sequence ID" value="RMC11835.1"/>
    <property type="molecule type" value="Genomic_DNA"/>
</dbReference>
<dbReference type="GO" id="GO:0030246">
    <property type="term" value="F:carbohydrate binding"/>
    <property type="evidence" value="ECO:0007669"/>
    <property type="project" value="UniProtKB-KW"/>
</dbReference>
<dbReference type="InterPro" id="IPR043128">
    <property type="entry name" value="Rev_trsase/Diguanyl_cyclase"/>
</dbReference>
<name>A0A3M0KFL1_HIRRU</name>
<dbReference type="PANTHER" id="PTHR45710">
    <property type="entry name" value="C-TYPE LECTIN DOMAIN-CONTAINING PROTEIN 180"/>
    <property type="match status" value="1"/>
</dbReference>
<evidence type="ECO:0000259" key="4">
    <source>
        <dbReference type="PROSITE" id="PS50041"/>
    </source>
</evidence>
<dbReference type="Proteomes" id="UP000269221">
    <property type="component" value="Unassembled WGS sequence"/>
</dbReference>
<dbReference type="SMART" id="SM00034">
    <property type="entry name" value="CLECT"/>
    <property type="match status" value="1"/>
</dbReference>
<reference evidence="5 6" key="1">
    <citation type="submission" date="2018-07" db="EMBL/GenBank/DDBJ databases">
        <title>A high quality draft genome assembly of the barn swallow (H. rustica rustica).</title>
        <authorList>
            <person name="Formenti G."/>
            <person name="Chiara M."/>
            <person name="Poveda L."/>
            <person name="Francoijs K.-J."/>
            <person name="Bonisoli-Alquati A."/>
            <person name="Canova L."/>
            <person name="Gianfranceschi L."/>
            <person name="Horner D.S."/>
            <person name="Saino N."/>
        </authorList>
    </citation>
    <scope>NUCLEOTIDE SEQUENCE [LARGE SCALE GENOMIC DNA]</scope>
    <source>
        <strain evidence="5">Chelidonia</strain>
        <tissue evidence="5">Blood</tissue>
    </source>
</reference>
<dbReference type="InterPro" id="IPR001304">
    <property type="entry name" value="C-type_lectin-like"/>
</dbReference>
<dbReference type="PROSITE" id="PS50041">
    <property type="entry name" value="C_TYPE_LECTIN_2"/>
    <property type="match status" value="1"/>
</dbReference>
<dbReference type="InterPro" id="IPR033992">
    <property type="entry name" value="NKR-like_CTLD"/>
</dbReference>
<dbReference type="SUPFAM" id="SSF56672">
    <property type="entry name" value="DNA/RNA polymerases"/>
    <property type="match status" value="1"/>
</dbReference>
<gene>
    <name evidence="5" type="ORF">DUI87_11961</name>
</gene>
<feature type="domain" description="C-type lectin" evidence="4">
    <location>
        <begin position="55"/>
        <end position="137"/>
    </location>
</feature>
<feature type="chain" id="PRO_5018332664" description="C-type lectin domain-containing protein" evidence="3">
    <location>
        <begin position="27"/>
        <end position="262"/>
    </location>
</feature>
<evidence type="ECO:0000256" key="3">
    <source>
        <dbReference type="SAM" id="SignalP"/>
    </source>
</evidence>
<evidence type="ECO:0000313" key="6">
    <source>
        <dbReference type="Proteomes" id="UP000269221"/>
    </source>
</evidence>
<dbReference type="Gene3D" id="3.10.100.10">
    <property type="entry name" value="Mannose-Binding Protein A, subunit A"/>
    <property type="match status" value="1"/>
</dbReference>
<dbReference type="InterPro" id="IPR016186">
    <property type="entry name" value="C-type_lectin-like/link_sf"/>
</dbReference>
<dbReference type="SUPFAM" id="SSF56436">
    <property type="entry name" value="C-type lectin-like"/>
    <property type="match status" value="1"/>
</dbReference>
<accession>A0A3M0KFL1</accession>
<sequence length="262" mass="29260">MWFRSHPVVVLVLIVLVCLLLALVVALAVQSAAQVPVPAATPLLVLGCPSGWVGYNGVCYYFSRDYGTWDQGQERCSELGASLAIVKDAEMDLLFRLRGNVDFWLGLRRRGERLQWGNGSNFSSWEQLAKDLKSWEPPPGEGQLLQYVDDLLIATRTQETCVDWTVNLLNFLGLQGDRVSQKKAQMVKQRVIYLGYELPSSAGSMGEPVIHECLETIEATYSSRQDLKDTPLEDAETCLLMEAAMSSVEEEMLGMQLPQARR</sequence>
<comment type="subcellular location">
    <subcellularLocation>
        <location evidence="1">Cell membrane</location>
        <topology evidence="1">Single-pass type II membrane protein</topology>
    </subcellularLocation>
</comment>
<dbReference type="InterPro" id="IPR050828">
    <property type="entry name" value="C-type_lectin/matrix_domain"/>
</dbReference>
<dbReference type="OrthoDB" id="10059571at2759"/>
<keyword evidence="3" id="KW-0732">Signal</keyword>
<dbReference type="STRING" id="333673.A0A3M0KFL1"/>
<dbReference type="Gene3D" id="3.30.70.270">
    <property type="match status" value="1"/>
</dbReference>